<dbReference type="Proteomes" id="UP000540989">
    <property type="component" value="Unassembled WGS sequence"/>
</dbReference>
<dbReference type="InterPro" id="IPR050834">
    <property type="entry name" value="Glycosyltransf_2"/>
</dbReference>
<proteinExistence type="predicted"/>
<comment type="caution">
    <text evidence="2">The sequence shown here is derived from an EMBL/GenBank/DDBJ whole genome shotgun (WGS) entry which is preliminary data.</text>
</comment>
<sequence>MLNVIVPTLNAAKDWPRFAPAILKCVRPEQVLIVDSESTDDTIELASEAGFKLCSVARAKFNHGGTRQMAAEMLPDAEILVYMTQDAVLAEPDALAKLQAAFGDPNVAAVYGRQLPRPGADPIEIHARNFNYPALSQTRSLSSRKQFGIKTVFLSNSLAAYRRSALMEVGGFPTNVIFGEDTITAARMLLAGYKIGYVAEARAYHSHSYTWMQEFKRYFDIGVLHSREHWLLEEFGQASGEGKRFLQSELTYLWRNAAAQLPVALTRTFGKMLGYRLGRAEDQLPLEIKRRLSMHPGFWVKPVANTHGL</sequence>
<organism evidence="2 3">
    <name type="scientific">Granulicella aggregans</name>
    <dbReference type="NCBI Taxonomy" id="474949"/>
    <lineage>
        <taxon>Bacteria</taxon>
        <taxon>Pseudomonadati</taxon>
        <taxon>Acidobacteriota</taxon>
        <taxon>Terriglobia</taxon>
        <taxon>Terriglobales</taxon>
        <taxon>Acidobacteriaceae</taxon>
        <taxon>Granulicella</taxon>
    </lineage>
</organism>
<dbReference type="SUPFAM" id="SSF53448">
    <property type="entry name" value="Nucleotide-diphospho-sugar transferases"/>
    <property type="match status" value="1"/>
</dbReference>
<reference evidence="2 3" key="1">
    <citation type="submission" date="2020-08" db="EMBL/GenBank/DDBJ databases">
        <title>Genomic Encyclopedia of Type Strains, Phase IV (KMG-V): Genome sequencing to study the core and pangenomes of soil and plant-associated prokaryotes.</title>
        <authorList>
            <person name="Whitman W."/>
        </authorList>
    </citation>
    <scope>NUCLEOTIDE SEQUENCE [LARGE SCALE GENOMIC DNA]</scope>
    <source>
        <strain evidence="2 3">M8UP14</strain>
    </source>
</reference>
<dbReference type="EC" id="2.4.1.-" evidence="2"/>
<gene>
    <name evidence="2" type="ORF">HDF16_001979</name>
</gene>
<dbReference type="PANTHER" id="PTHR43685:SF13">
    <property type="entry name" value="O ANTIGEN BIOSYNTHESIS RHAMNOSYLTRANSFERASE RFBN"/>
    <property type="match status" value="1"/>
</dbReference>
<evidence type="ECO:0000313" key="2">
    <source>
        <dbReference type="EMBL" id="MBB5057294.1"/>
    </source>
</evidence>
<dbReference type="RefSeq" id="WP_184215920.1">
    <property type="nucleotide sequence ID" value="NZ_JACHIP010000002.1"/>
</dbReference>
<evidence type="ECO:0000313" key="3">
    <source>
        <dbReference type="Proteomes" id="UP000540989"/>
    </source>
</evidence>
<keyword evidence="2" id="KW-0808">Transferase</keyword>
<dbReference type="GO" id="GO:0044010">
    <property type="term" value="P:single-species biofilm formation"/>
    <property type="evidence" value="ECO:0007669"/>
    <property type="project" value="TreeGrafter"/>
</dbReference>
<dbReference type="PANTHER" id="PTHR43685">
    <property type="entry name" value="GLYCOSYLTRANSFERASE"/>
    <property type="match status" value="1"/>
</dbReference>
<dbReference type="AlphaFoldDB" id="A0A7W7ZCB1"/>
<feature type="domain" description="Glycosyltransferase 2-like" evidence="1">
    <location>
        <begin position="81"/>
        <end position="266"/>
    </location>
</feature>
<keyword evidence="2" id="KW-0328">Glycosyltransferase</keyword>
<accession>A0A7W7ZCB1</accession>
<dbReference type="InterPro" id="IPR029044">
    <property type="entry name" value="Nucleotide-diphossugar_trans"/>
</dbReference>
<evidence type="ECO:0000259" key="1">
    <source>
        <dbReference type="Pfam" id="PF13632"/>
    </source>
</evidence>
<name>A0A7W7ZCB1_9BACT</name>
<dbReference type="EMBL" id="JACHIP010000002">
    <property type="protein sequence ID" value="MBB5057294.1"/>
    <property type="molecule type" value="Genomic_DNA"/>
</dbReference>
<dbReference type="GO" id="GO:0016757">
    <property type="term" value="F:glycosyltransferase activity"/>
    <property type="evidence" value="ECO:0007669"/>
    <property type="project" value="UniProtKB-KW"/>
</dbReference>
<protein>
    <submittedName>
        <fullName evidence="2">Rhamnosyltransferase</fullName>
        <ecNumber evidence="2">2.4.1.-</ecNumber>
    </submittedName>
</protein>
<dbReference type="InterPro" id="IPR001173">
    <property type="entry name" value="Glyco_trans_2-like"/>
</dbReference>
<dbReference type="Pfam" id="PF13632">
    <property type="entry name" value="Glyco_trans_2_3"/>
    <property type="match status" value="1"/>
</dbReference>
<dbReference type="Gene3D" id="3.90.550.10">
    <property type="entry name" value="Spore Coat Polysaccharide Biosynthesis Protein SpsA, Chain A"/>
    <property type="match status" value="1"/>
</dbReference>
<keyword evidence="3" id="KW-1185">Reference proteome</keyword>